<dbReference type="InterPro" id="IPR036770">
    <property type="entry name" value="Ankyrin_rpt-contain_sf"/>
</dbReference>
<evidence type="ECO:0000313" key="2">
    <source>
        <dbReference type="Proteomes" id="UP001470230"/>
    </source>
</evidence>
<dbReference type="SUPFAM" id="SSF52058">
    <property type="entry name" value="L domain-like"/>
    <property type="match status" value="2"/>
</dbReference>
<dbReference type="EMBL" id="JAPFFF010000030">
    <property type="protein sequence ID" value="KAK8845786.1"/>
    <property type="molecule type" value="Genomic_DNA"/>
</dbReference>
<dbReference type="InterPro" id="IPR026906">
    <property type="entry name" value="LRR_5"/>
</dbReference>
<accession>A0ABR2HED4</accession>
<protein>
    <submittedName>
        <fullName evidence="1">Uncharacterized protein</fullName>
    </submittedName>
</protein>
<gene>
    <name evidence="1" type="ORF">M9Y10_020706</name>
</gene>
<sequence>MDIQEYFHQKKEFYYILLQFLEKSENSRNQMEPLTDFINNNILQDKNEFDLFLYLLLGICNHNHNFASFFNQVKRILLYYKKHITQTYSSTEIFNIFSSNKQILLFLFENDIIPADEAIANEIIRNGAKFCHFFWPEIKKFLCKEKVQQFSEFDSNFDEKRRIGENDSYLCTLIRNDSIKEFVLYVNETNTSLSKKIEPSPFETNSFLIENTPTLIEYAAFFGSIKIFNFLGEKEDELNPSLWLYAIHSKSSRLIHFLEESQIKPTKECVIEAIKCHHNDIVNYFINSKEIEIDDAKIYEMALHYHNYSFLPDDQIQGCVFFYLCKYNNSKLVDLFINTRMNCLNMDNVLPKEINNKTLYKAATDNNSEILYYLLSKKIKISKRTFKGNNSLTQICIPSSITSIRNFAFNKCDSLREVLIPSSVVYIGDDAFSYCRSLIEITIPSSVATIGKRPFNGCESLKKATILCRMKKITEYFFQGCISLKQITIPSTVKSIENCAFRGCKSLALIDIPSSVNIKYSIFQNCSSLRKMALPSSMTKIPFFFFSNCSSLEQVSIPSSVTSIESHAFSNCSSLKHISIPSSVKTIENYAFSGCASLNHISIPSSVKSIGNYAFGGCSALTRITIPSSIYIENLGISKKAIINRI</sequence>
<dbReference type="Gene3D" id="3.80.10.10">
    <property type="entry name" value="Ribonuclease Inhibitor"/>
    <property type="match status" value="3"/>
</dbReference>
<dbReference type="InterPro" id="IPR032675">
    <property type="entry name" value="LRR_dom_sf"/>
</dbReference>
<dbReference type="Proteomes" id="UP001470230">
    <property type="component" value="Unassembled WGS sequence"/>
</dbReference>
<dbReference type="Pfam" id="PF13306">
    <property type="entry name" value="LRR_5"/>
    <property type="match status" value="1"/>
</dbReference>
<keyword evidence="2" id="KW-1185">Reference proteome</keyword>
<proteinExistence type="predicted"/>
<evidence type="ECO:0000313" key="1">
    <source>
        <dbReference type="EMBL" id="KAK8845786.1"/>
    </source>
</evidence>
<dbReference type="PANTHER" id="PTHR45661:SF3">
    <property type="entry name" value="IG-LIKE DOMAIN-CONTAINING PROTEIN"/>
    <property type="match status" value="1"/>
</dbReference>
<reference evidence="1 2" key="1">
    <citation type="submission" date="2024-04" db="EMBL/GenBank/DDBJ databases">
        <title>Tritrichomonas musculus Genome.</title>
        <authorList>
            <person name="Alves-Ferreira E."/>
            <person name="Grigg M."/>
            <person name="Lorenzi H."/>
            <person name="Galac M."/>
        </authorList>
    </citation>
    <scope>NUCLEOTIDE SEQUENCE [LARGE SCALE GENOMIC DNA]</scope>
    <source>
        <strain evidence="1 2">EAF2021</strain>
    </source>
</reference>
<organism evidence="1 2">
    <name type="scientific">Tritrichomonas musculus</name>
    <dbReference type="NCBI Taxonomy" id="1915356"/>
    <lineage>
        <taxon>Eukaryota</taxon>
        <taxon>Metamonada</taxon>
        <taxon>Parabasalia</taxon>
        <taxon>Tritrichomonadida</taxon>
        <taxon>Tritrichomonadidae</taxon>
        <taxon>Tritrichomonas</taxon>
    </lineage>
</organism>
<dbReference type="SUPFAM" id="SSF48403">
    <property type="entry name" value="Ankyrin repeat"/>
    <property type="match status" value="1"/>
</dbReference>
<comment type="caution">
    <text evidence="1">The sequence shown here is derived from an EMBL/GenBank/DDBJ whole genome shotgun (WGS) entry which is preliminary data.</text>
</comment>
<dbReference type="InterPro" id="IPR053139">
    <property type="entry name" value="Surface_bspA-like"/>
</dbReference>
<dbReference type="PANTHER" id="PTHR45661">
    <property type="entry name" value="SURFACE ANTIGEN"/>
    <property type="match status" value="1"/>
</dbReference>
<name>A0ABR2HED4_9EUKA</name>